<feature type="active site" evidence="7">
    <location>
        <position position="120"/>
    </location>
</feature>
<dbReference type="GO" id="GO:0003723">
    <property type="term" value="F:RNA binding"/>
    <property type="evidence" value="ECO:0007669"/>
    <property type="project" value="InterPro"/>
</dbReference>
<dbReference type="InterPro" id="IPR033130">
    <property type="entry name" value="RNase_T2_His_AS_2"/>
</dbReference>
<keyword evidence="4" id="KW-0378">Hydrolase</keyword>
<name>A0A6P6UX40_COFAR</name>
<dbReference type="Pfam" id="PF00445">
    <property type="entry name" value="Ribonuclease_T2"/>
    <property type="match status" value="1"/>
</dbReference>
<evidence type="ECO:0000256" key="6">
    <source>
        <dbReference type="ARBA" id="ARBA00023239"/>
    </source>
</evidence>
<evidence type="ECO:0000256" key="3">
    <source>
        <dbReference type="ARBA" id="ARBA00022759"/>
    </source>
</evidence>
<evidence type="ECO:0000256" key="1">
    <source>
        <dbReference type="ARBA" id="ARBA00007469"/>
    </source>
</evidence>
<feature type="active site" evidence="7">
    <location>
        <position position="116"/>
    </location>
</feature>
<sequence length="225" mass="25552">MQFKSLVFLHLFSLQCLSYICLVQSHDFFFVVQMWPGSYCDTKRVSCCYRAAGKPTDFTIHGLWPHFNNNSIPQDCNRKNPFNKAKVSDLTTKLEKTWPTFKCGRKSSSAKFWSHEWTKHGTCSEDVLDQHAYFKAALNIKDKVNLLEILKNAGIQPDGKFYKLDDIKEAIKAGTGYNPVIECNTDASGNIQLYQVYLCVDSAGSSLIECPVTLKRDTSIELPML</sequence>
<dbReference type="GO" id="GO:0005576">
    <property type="term" value="C:extracellular region"/>
    <property type="evidence" value="ECO:0007669"/>
    <property type="project" value="TreeGrafter"/>
</dbReference>
<keyword evidence="9" id="KW-0732">Signal</keyword>
<evidence type="ECO:0000256" key="5">
    <source>
        <dbReference type="ARBA" id="ARBA00023157"/>
    </source>
</evidence>
<dbReference type="InterPro" id="IPR018188">
    <property type="entry name" value="RNase_T2_His_AS_1"/>
</dbReference>
<dbReference type="GO" id="GO:0006401">
    <property type="term" value="P:RNA catabolic process"/>
    <property type="evidence" value="ECO:0007669"/>
    <property type="project" value="TreeGrafter"/>
</dbReference>
<evidence type="ECO:0000256" key="2">
    <source>
        <dbReference type="ARBA" id="ARBA00022722"/>
    </source>
</evidence>
<dbReference type="PROSITE" id="PS00530">
    <property type="entry name" value="RNASE_T2_1"/>
    <property type="match status" value="1"/>
</dbReference>
<dbReference type="GO" id="GO:0016787">
    <property type="term" value="F:hydrolase activity"/>
    <property type="evidence" value="ECO:0007669"/>
    <property type="project" value="UniProtKB-KW"/>
</dbReference>
<gene>
    <name evidence="11" type="primary">LOC113715340</name>
</gene>
<proteinExistence type="inferred from homology"/>
<keyword evidence="6" id="KW-0456">Lyase</keyword>
<dbReference type="RefSeq" id="XP_027095324.1">
    <property type="nucleotide sequence ID" value="XM_027239523.2"/>
</dbReference>
<dbReference type="OrthoDB" id="435754at2759"/>
<dbReference type="CDD" id="cd01061">
    <property type="entry name" value="RNase_T2_euk"/>
    <property type="match status" value="1"/>
</dbReference>
<dbReference type="InterPro" id="IPR033697">
    <property type="entry name" value="Ribonuclease_T2_eukaryotic"/>
</dbReference>
<dbReference type="PROSITE" id="PS00531">
    <property type="entry name" value="RNASE_T2_2"/>
    <property type="match status" value="1"/>
</dbReference>
<reference evidence="11" key="2">
    <citation type="submission" date="2025-08" db="UniProtKB">
        <authorList>
            <consortium name="RefSeq"/>
        </authorList>
    </citation>
    <scope>IDENTIFICATION</scope>
    <source>
        <tissue evidence="11">Leaves</tissue>
    </source>
</reference>
<evidence type="ECO:0000256" key="8">
    <source>
        <dbReference type="RuleBase" id="RU004328"/>
    </source>
</evidence>
<evidence type="ECO:0000313" key="11">
    <source>
        <dbReference type="RefSeq" id="XP_027095324.1"/>
    </source>
</evidence>
<feature type="chain" id="PRO_5027872182" evidence="9">
    <location>
        <begin position="26"/>
        <end position="225"/>
    </location>
</feature>
<dbReference type="InterPro" id="IPR036430">
    <property type="entry name" value="RNase_T2-like_sf"/>
</dbReference>
<keyword evidence="5" id="KW-1015">Disulfide bond</keyword>
<keyword evidence="3" id="KW-0255">Endonuclease</keyword>
<keyword evidence="2" id="KW-0540">Nuclease</keyword>
<dbReference type="InterPro" id="IPR001568">
    <property type="entry name" value="RNase_T2-like"/>
</dbReference>
<dbReference type="GO" id="GO:0033897">
    <property type="term" value="F:ribonuclease T2 activity"/>
    <property type="evidence" value="ECO:0007669"/>
    <property type="project" value="InterPro"/>
</dbReference>
<evidence type="ECO:0000256" key="9">
    <source>
        <dbReference type="SAM" id="SignalP"/>
    </source>
</evidence>
<accession>A0A6P6UX40</accession>
<dbReference type="Proteomes" id="UP001652660">
    <property type="component" value="Chromosome 11c"/>
</dbReference>
<feature type="signal peptide" evidence="9">
    <location>
        <begin position="1"/>
        <end position="25"/>
    </location>
</feature>
<organism evidence="10 11">
    <name type="scientific">Coffea arabica</name>
    <name type="common">Arabian coffee</name>
    <dbReference type="NCBI Taxonomy" id="13443"/>
    <lineage>
        <taxon>Eukaryota</taxon>
        <taxon>Viridiplantae</taxon>
        <taxon>Streptophyta</taxon>
        <taxon>Embryophyta</taxon>
        <taxon>Tracheophyta</taxon>
        <taxon>Spermatophyta</taxon>
        <taxon>Magnoliopsida</taxon>
        <taxon>eudicotyledons</taxon>
        <taxon>Gunneridae</taxon>
        <taxon>Pentapetalae</taxon>
        <taxon>asterids</taxon>
        <taxon>lamiids</taxon>
        <taxon>Gentianales</taxon>
        <taxon>Rubiaceae</taxon>
        <taxon>Ixoroideae</taxon>
        <taxon>Gardenieae complex</taxon>
        <taxon>Bertiereae - Coffeeae clade</taxon>
        <taxon>Coffeeae</taxon>
        <taxon>Coffea</taxon>
    </lineage>
</organism>
<evidence type="ECO:0000313" key="10">
    <source>
        <dbReference type="Proteomes" id="UP001652660"/>
    </source>
</evidence>
<dbReference type="AlphaFoldDB" id="A0A6P6UX40"/>
<keyword evidence="10" id="KW-1185">Reference proteome</keyword>
<dbReference type="SUPFAM" id="SSF55895">
    <property type="entry name" value="Ribonuclease Rh-like"/>
    <property type="match status" value="1"/>
</dbReference>
<dbReference type="Gene3D" id="3.90.730.10">
    <property type="entry name" value="Ribonuclease T2-like"/>
    <property type="match status" value="1"/>
</dbReference>
<dbReference type="GeneID" id="113715340"/>
<dbReference type="PANTHER" id="PTHR11240:SF75">
    <property type="entry name" value="RIBONUCLEASE 3"/>
    <property type="match status" value="1"/>
</dbReference>
<protein>
    <submittedName>
        <fullName evidence="11">Extracellular ribonuclease LE</fullName>
    </submittedName>
</protein>
<comment type="similarity">
    <text evidence="1 8">Belongs to the RNase T2 family.</text>
</comment>
<dbReference type="PANTHER" id="PTHR11240">
    <property type="entry name" value="RIBONUCLEASE T2"/>
    <property type="match status" value="1"/>
</dbReference>
<evidence type="ECO:0000256" key="4">
    <source>
        <dbReference type="ARBA" id="ARBA00022801"/>
    </source>
</evidence>
<feature type="active site" evidence="7">
    <location>
        <position position="61"/>
    </location>
</feature>
<reference evidence="10" key="1">
    <citation type="journal article" date="2025" name="Foods">
        <title>Unveiling the Microbial Signatures of Arabica Coffee Cherries: Insights into Ripeness Specific Diversity, Functional Traits, and Implications for Quality and Safety.</title>
        <authorList>
            <consortium name="RefSeq"/>
            <person name="Tenea G.N."/>
            <person name="Cifuentes V."/>
            <person name="Reyes P."/>
            <person name="Cevallos-Vallejos M."/>
        </authorList>
    </citation>
    <scope>NUCLEOTIDE SEQUENCE [LARGE SCALE GENOMIC DNA]</scope>
</reference>
<evidence type="ECO:0000256" key="7">
    <source>
        <dbReference type="PIRSR" id="PIRSR633697-1"/>
    </source>
</evidence>